<dbReference type="AlphaFoldDB" id="K0SIJ9"/>
<name>K0SIJ9_THAOC</name>
<keyword evidence="5 6" id="KW-0472">Membrane</keyword>
<feature type="transmembrane region" description="Helical" evidence="6">
    <location>
        <begin position="251"/>
        <end position="269"/>
    </location>
</feature>
<keyword evidence="8" id="KW-1185">Reference proteome</keyword>
<sequence>MALPPVVVEIVGYLLLFFLVFGMSASLDVNAMVHQLKNSKAIVLGLCGQFVLLPFLGFVSAKAFQLDNAMGMSLLVVTSSPGGSYSNWWCSLFNADLALSVTMTAISGNSIDVVEILDFGALITSLVVVISAICLGIYSGTKVKSHEFHIYANKGGSYAGACLILLSGFASNSVEGARIWSKGASFYIAVAVPCVAALLISNIMTSLAQLKKPERVTMCIECCYQNTGIATSVALSMFQGAQLAEAISVPFFYGMVEMLFIGLYCIIAWKAGWTKAPPSEPFWKTLSCSYEVLLNEQMTQNSSIEIQLSETMDPEEVAYANDHVDVDSYGLPSCLYYCHYNESEDGKIDDGNGIKKTEPVGAGASKPGTRLMKVHTRIRRECSVFWQSLGYKIEEGHSV</sequence>
<evidence type="ECO:0000256" key="5">
    <source>
        <dbReference type="ARBA" id="ARBA00023136"/>
    </source>
</evidence>
<dbReference type="Gene3D" id="1.20.1530.20">
    <property type="match status" value="1"/>
</dbReference>
<dbReference type="InterPro" id="IPR004710">
    <property type="entry name" value="Bilac:Na_transpt"/>
</dbReference>
<dbReference type="PANTHER" id="PTHR10361:SF28">
    <property type="entry name" value="P3 PROTEIN-RELATED"/>
    <property type="match status" value="1"/>
</dbReference>
<evidence type="ECO:0000256" key="6">
    <source>
        <dbReference type="SAM" id="Phobius"/>
    </source>
</evidence>
<feature type="transmembrane region" description="Helical" evidence="6">
    <location>
        <begin position="6"/>
        <end position="29"/>
    </location>
</feature>
<dbReference type="Proteomes" id="UP000266841">
    <property type="component" value="Unassembled WGS sequence"/>
</dbReference>
<accession>K0SIJ9</accession>
<organism evidence="7 8">
    <name type="scientific">Thalassiosira oceanica</name>
    <name type="common">Marine diatom</name>
    <dbReference type="NCBI Taxonomy" id="159749"/>
    <lineage>
        <taxon>Eukaryota</taxon>
        <taxon>Sar</taxon>
        <taxon>Stramenopiles</taxon>
        <taxon>Ochrophyta</taxon>
        <taxon>Bacillariophyta</taxon>
        <taxon>Coscinodiscophyceae</taxon>
        <taxon>Thalassiosirophycidae</taxon>
        <taxon>Thalassiosirales</taxon>
        <taxon>Thalassiosiraceae</taxon>
        <taxon>Thalassiosira</taxon>
    </lineage>
</organism>
<dbReference type="eggNOG" id="KOG2718">
    <property type="taxonomic scope" value="Eukaryota"/>
</dbReference>
<evidence type="ECO:0000256" key="2">
    <source>
        <dbReference type="ARBA" id="ARBA00006528"/>
    </source>
</evidence>
<dbReference type="Pfam" id="PF01758">
    <property type="entry name" value="SBF"/>
    <property type="match status" value="1"/>
</dbReference>
<dbReference type="OMA" id="CTMEIFK"/>
<comment type="similarity">
    <text evidence="2">Belongs to the bile acid:sodium symporter (BASS) (TC 2.A.28) family.</text>
</comment>
<dbReference type="OrthoDB" id="203097at2759"/>
<keyword evidence="4 6" id="KW-1133">Transmembrane helix</keyword>
<feature type="transmembrane region" description="Helical" evidence="6">
    <location>
        <begin position="186"/>
        <end position="208"/>
    </location>
</feature>
<feature type="transmembrane region" description="Helical" evidence="6">
    <location>
        <begin position="158"/>
        <end position="174"/>
    </location>
</feature>
<evidence type="ECO:0000256" key="1">
    <source>
        <dbReference type="ARBA" id="ARBA00004141"/>
    </source>
</evidence>
<reference evidence="7 8" key="1">
    <citation type="journal article" date="2012" name="Genome Biol.">
        <title>Genome and low-iron response of an oceanic diatom adapted to chronic iron limitation.</title>
        <authorList>
            <person name="Lommer M."/>
            <person name="Specht M."/>
            <person name="Roy A.S."/>
            <person name="Kraemer L."/>
            <person name="Andreson R."/>
            <person name="Gutowska M.A."/>
            <person name="Wolf J."/>
            <person name="Bergner S.V."/>
            <person name="Schilhabel M.B."/>
            <person name="Klostermeier U.C."/>
            <person name="Beiko R.G."/>
            <person name="Rosenstiel P."/>
            <person name="Hippler M."/>
            <person name="Laroche J."/>
        </authorList>
    </citation>
    <scope>NUCLEOTIDE SEQUENCE [LARGE SCALE GENOMIC DNA]</scope>
    <source>
        <strain evidence="7 8">CCMP1005</strain>
    </source>
</reference>
<proteinExistence type="inferred from homology"/>
<dbReference type="GO" id="GO:0016020">
    <property type="term" value="C:membrane"/>
    <property type="evidence" value="ECO:0007669"/>
    <property type="project" value="UniProtKB-SubCell"/>
</dbReference>
<comment type="caution">
    <text evidence="7">The sequence shown here is derived from an EMBL/GenBank/DDBJ whole genome shotgun (WGS) entry which is preliminary data.</text>
</comment>
<dbReference type="PANTHER" id="PTHR10361">
    <property type="entry name" value="SODIUM-BILE ACID COTRANSPORTER"/>
    <property type="match status" value="1"/>
</dbReference>
<evidence type="ECO:0000256" key="4">
    <source>
        <dbReference type="ARBA" id="ARBA00022989"/>
    </source>
</evidence>
<evidence type="ECO:0000313" key="7">
    <source>
        <dbReference type="EMBL" id="EJK64769.1"/>
    </source>
</evidence>
<dbReference type="InterPro" id="IPR002657">
    <property type="entry name" value="BilAc:Na_symport/Acr3"/>
</dbReference>
<protein>
    <submittedName>
        <fullName evidence="7">Uncharacterized protein</fullName>
    </submittedName>
</protein>
<evidence type="ECO:0000256" key="3">
    <source>
        <dbReference type="ARBA" id="ARBA00022692"/>
    </source>
</evidence>
<dbReference type="InterPro" id="IPR038770">
    <property type="entry name" value="Na+/solute_symporter_sf"/>
</dbReference>
<feature type="transmembrane region" description="Helical" evidence="6">
    <location>
        <begin position="119"/>
        <end position="138"/>
    </location>
</feature>
<gene>
    <name evidence="7" type="ORF">THAOC_14463</name>
</gene>
<feature type="transmembrane region" description="Helical" evidence="6">
    <location>
        <begin position="41"/>
        <end position="65"/>
    </location>
</feature>
<evidence type="ECO:0000313" key="8">
    <source>
        <dbReference type="Proteomes" id="UP000266841"/>
    </source>
</evidence>
<comment type="subcellular location">
    <subcellularLocation>
        <location evidence="1">Membrane</location>
        <topology evidence="1">Multi-pass membrane protein</topology>
    </subcellularLocation>
</comment>
<dbReference type="EMBL" id="AGNL01016893">
    <property type="protein sequence ID" value="EJK64769.1"/>
    <property type="molecule type" value="Genomic_DNA"/>
</dbReference>
<keyword evidence="3 6" id="KW-0812">Transmembrane</keyword>